<protein>
    <recommendedName>
        <fullName evidence="1">Glycosyl transferase family 28 C-terminal domain-containing protein</fullName>
    </recommendedName>
</protein>
<organism evidence="2 3">
    <name type="scientific">Pegethrix bostrychoides GSE-TBD4-15B</name>
    <dbReference type="NCBI Taxonomy" id="2839662"/>
    <lineage>
        <taxon>Bacteria</taxon>
        <taxon>Bacillati</taxon>
        <taxon>Cyanobacteriota</taxon>
        <taxon>Cyanophyceae</taxon>
        <taxon>Oculatellales</taxon>
        <taxon>Oculatellaceae</taxon>
        <taxon>Pegethrix</taxon>
    </lineage>
</organism>
<dbReference type="Gene3D" id="3.40.50.2000">
    <property type="entry name" value="Glycogen Phosphorylase B"/>
    <property type="match status" value="1"/>
</dbReference>
<dbReference type="GO" id="GO:0016758">
    <property type="term" value="F:hexosyltransferase activity"/>
    <property type="evidence" value="ECO:0007669"/>
    <property type="project" value="InterPro"/>
</dbReference>
<dbReference type="AlphaFoldDB" id="A0A951P6F6"/>
<reference evidence="2" key="1">
    <citation type="submission" date="2021-05" db="EMBL/GenBank/DDBJ databases">
        <authorList>
            <person name="Pietrasiak N."/>
            <person name="Ward R."/>
            <person name="Stajich J.E."/>
            <person name="Kurbessoian T."/>
        </authorList>
    </citation>
    <scope>NUCLEOTIDE SEQUENCE</scope>
    <source>
        <strain evidence="2">GSE-TBD4-15B</strain>
    </source>
</reference>
<comment type="caution">
    <text evidence="2">The sequence shown here is derived from an EMBL/GenBank/DDBJ whole genome shotgun (WGS) entry which is preliminary data.</text>
</comment>
<sequence>MKKIMFYCQYLAGMGHLVRSTEIIRSLVHEFQVCFVNGGEPIASFEFPTEAEVVHLPPIVEEAGELKAVDGLQTLEAVKAARKTQLIEIFERFQPDCLIIECFPFSKHKLKFELIPLLDWVKASPQPPKVVCSLRDLIMTQTMTAEAWAKRYDKVCDLVNQYFDLVLVHGDPKLVRLEEQFPKVNQLKCQVAYTGYVAQSLLESTPISAEDEMALNQHTPMVVVSAGGGRFGYELIDAVVKASRILETPHQIQVFTGPFMPENQFATLQAEASSRVVIRRYTSHLLEYMERADLSISLGGYNTTMNILRTGVRSLIFPEASEEQTGEQTIRAEKLAEKGVLQVLYRDDLQPNRLTQIIMAALQQPLVAHGFNLQGATQSMIQLQKLLYQTAAVA</sequence>
<gene>
    <name evidence="2" type="ORF">KME07_01070</name>
</gene>
<accession>A0A951P6F6</accession>
<evidence type="ECO:0000313" key="2">
    <source>
        <dbReference type="EMBL" id="MBW4464016.1"/>
    </source>
</evidence>
<dbReference type="EMBL" id="JAHHHV010000004">
    <property type="protein sequence ID" value="MBW4464016.1"/>
    <property type="molecule type" value="Genomic_DNA"/>
</dbReference>
<dbReference type="SUPFAM" id="SSF53756">
    <property type="entry name" value="UDP-Glycosyltransferase/glycogen phosphorylase"/>
    <property type="match status" value="1"/>
</dbReference>
<dbReference type="InterPro" id="IPR007235">
    <property type="entry name" value="Glyco_trans_28_C"/>
</dbReference>
<proteinExistence type="predicted"/>
<dbReference type="Pfam" id="PF04101">
    <property type="entry name" value="Glyco_tran_28_C"/>
    <property type="match status" value="1"/>
</dbReference>
<evidence type="ECO:0000259" key="1">
    <source>
        <dbReference type="Pfam" id="PF04101"/>
    </source>
</evidence>
<name>A0A951P6F6_9CYAN</name>
<feature type="domain" description="Glycosyl transferase family 28 C-terminal" evidence="1">
    <location>
        <begin position="228"/>
        <end position="366"/>
    </location>
</feature>
<dbReference type="PANTHER" id="PTHR21015">
    <property type="entry name" value="UDP-N-ACETYLGLUCOSAMINE--N-ACETYLMURAMYL-(PENTAPEPTIDE) PYROPHOSPHORYL-UNDECAPRENOL N-ACETYLGLUCOSAMINE TRANSFERASE 1"/>
    <property type="match status" value="1"/>
</dbReference>
<dbReference type="PANTHER" id="PTHR21015:SF28">
    <property type="entry name" value="SLL1722 PROTEIN"/>
    <property type="match status" value="1"/>
</dbReference>
<reference evidence="2" key="2">
    <citation type="journal article" date="2022" name="Microbiol. Resour. Announc.">
        <title>Metagenome Sequencing to Explore Phylogenomics of Terrestrial Cyanobacteria.</title>
        <authorList>
            <person name="Ward R.D."/>
            <person name="Stajich J.E."/>
            <person name="Johansen J.R."/>
            <person name="Huntemann M."/>
            <person name="Clum A."/>
            <person name="Foster B."/>
            <person name="Foster B."/>
            <person name="Roux S."/>
            <person name="Palaniappan K."/>
            <person name="Varghese N."/>
            <person name="Mukherjee S."/>
            <person name="Reddy T.B.K."/>
            <person name="Daum C."/>
            <person name="Copeland A."/>
            <person name="Chen I.A."/>
            <person name="Ivanova N.N."/>
            <person name="Kyrpides N.C."/>
            <person name="Shapiro N."/>
            <person name="Eloe-Fadrosh E.A."/>
            <person name="Pietrasiak N."/>
        </authorList>
    </citation>
    <scope>NUCLEOTIDE SEQUENCE</scope>
    <source>
        <strain evidence="2">GSE-TBD4-15B</strain>
    </source>
</reference>
<evidence type="ECO:0000313" key="3">
    <source>
        <dbReference type="Proteomes" id="UP000707356"/>
    </source>
</evidence>
<dbReference type="Proteomes" id="UP000707356">
    <property type="component" value="Unassembled WGS sequence"/>
</dbReference>